<organism evidence="1">
    <name type="scientific">Rhizophora mucronata</name>
    <name type="common">Asiatic mangrove</name>
    <dbReference type="NCBI Taxonomy" id="61149"/>
    <lineage>
        <taxon>Eukaryota</taxon>
        <taxon>Viridiplantae</taxon>
        <taxon>Streptophyta</taxon>
        <taxon>Embryophyta</taxon>
        <taxon>Tracheophyta</taxon>
        <taxon>Spermatophyta</taxon>
        <taxon>Magnoliopsida</taxon>
        <taxon>eudicotyledons</taxon>
        <taxon>Gunneridae</taxon>
        <taxon>Pentapetalae</taxon>
        <taxon>rosids</taxon>
        <taxon>fabids</taxon>
        <taxon>Malpighiales</taxon>
        <taxon>Rhizophoraceae</taxon>
        <taxon>Rhizophora</taxon>
    </lineage>
</organism>
<dbReference type="EMBL" id="GGEC01054030">
    <property type="protein sequence ID" value="MBX34514.1"/>
    <property type="molecule type" value="Transcribed_RNA"/>
</dbReference>
<accession>A0A2P2MWC4</accession>
<sequence length="90" mass="10200">MSSKLLPQESRPLITYRYFFLGSGGNSQHFFWPSFLLMKRRPRALQEIKAKAPEPEGILKGTKSRFFSLRGETKIKRGDGGLKLIPFGVG</sequence>
<name>A0A2P2MWC4_RHIMU</name>
<keyword evidence="1" id="KW-0830">Ubiquinone</keyword>
<dbReference type="EMBL" id="GGEC01054026">
    <property type="protein sequence ID" value="MBX34510.1"/>
    <property type="molecule type" value="Transcribed_RNA"/>
</dbReference>
<proteinExistence type="predicted"/>
<reference evidence="1" key="1">
    <citation type="submission" date="2018-02" db="EMBL/GenBank/DDBJ databases">
        <title>Rhizophora mucronata_Transcriptome.</title>
        <authorList>
            <person name="Meera S.P."/>
            <person name="Sreeshan A."/>
            <person name="Augustine A."/>
        </authorList>
    </citation>
    <scope>NUCLEOTIDE SEQUENCE</scope>
    <source>
        <tissue evidence="1">Leaf</tissue>
    </source>
</reference>
<protein>
    <submittedName>
        <fullName evidence="2">NADH dehydrogenase subunit 5</fullName>
    </submittedName>
    <submittedName>
        <fullName evidence="1">NADH-ubiquinone oxidoreductase chain 5</fullName>
    </submittedName>
</protein>
<evidence type="ECO:0000313" key="2">
    <source>
        <dbReference type="EMBL" id="MBX34514.1"/>
    </source>
</evidence>
<dbReference type="AlphaFoldDB" id="A0A2P2MWC4"/>
<evidence type="ECO:0000313" key="1">
    <source>
        <dbReference type="EMBL" id="MBX34510.1"/>
    </source>
</evidence>